<dbReference type="GO" id="GO:0016020">
    <property type="term" value="C:membrane"/>
    <property type="evidence" value="ECO:0007669"/>
    <property type="project" value="UniProtKB-SubCell"/>
</dbReference>
<evidence type="ECO:0000313" key="7">
    <source>
        <dbReference type="EMBL" id="TFY63481.1"/>
    </source>
</evidence>
<dbReference type="PANTHER" id="PTHR23294:SF59">
    <property type="entry name" value="UNC93-LIKE PROTEIN C922.05C"/>
    <property type="match status" value="1"/>
</dbReference>
<evidence type="ECO:0000256" key="2">
    <source>
        <dbReference type="ARBA" id="ARBA00022692"/>
    </source>
</evidence>
<feature type="transmembrane region" description="Helical" evidence="5">
    <location>
        <begin position="80"/>
        <end position="98"/>
    </location>
</feature>
<feature type="transmembrane region" description="Helical" evidence="5">
    <location>
        <begin position="373"/>
        <end position="392"/>
    </location>
</feature>
<evidence type="ECO:0000313" key="9">
    <source>
        <dbReference type="Proteomes" id="UP000814176"/>
    </source>
</evidence>
<keyword evidence="4 5" id="KW-0472">Membrane</keyword>
<dbReference type="GeneID" id="72008181"/>
<dbReference type="Pfam" id="PF05978">
    <property type="entry name" value="UNC-93"/>
    <property type="match status" value="1"/>
</dbReference>
<keyword evidence="3 5" id="KW-1133">Transmembrane helix</keyword>
<evidence type="ECO:0000256" key="1">
    <source>
        <dbReference type="ARBA" id="ARBA00004141"/>
    </source>
</evidence>
<feature type="transmembrane region" description="Helical" evidence="5">
    <location>
        <begin position="169"/>
        <end position="190"/>
    </location>
</feature>
<protein>
    <submittedName>
        <fullName evidence="6">Major facilitator superfamily domain-containing protein</fullName>
    </submittedName>
</protein>
<feature type="transmembrane region" description="Helical" evidence="5">
    <location>
        <begin position="323"/>
        <end position="342"/>
    </location>
</feature>
<comment type="caution">
    <text evidence="7">The sequence shown here is derived from an EMBL/GenBank/DDBJ whole genome shotgun (WGS) entry which is preliminary data.</text>
</comment>
<dbReference type="EMBL" id="SEKV01000129">
    <property type="protein sequence ID" value="TFY63481.1"/>
    <property type="molecule type" value="Genomic_DNA"/>
</dbReference>
<dbReference type="EMBL" id="JADCUA010000010">
    <property type="protein sequence ID" value="KAH9836664.1"/>
    <property type="molecule type" value="Genomic_DNA"/>
</dbReference>
<evidence type="ECO:0000313" key="8">
    <source>
        <dbReference type="Proteomes" id="UP000298390"/>
    </source>
</evidence>
<name>A0A4Y9YPN2_9APHY</name>
<feature type="transmembrane region" description="Helical" evidence="5">
    <location>
        <begin position="429"/>
        <end position="451"/>
    </location>
</feature>
<dbReference type="AlphaFoldDB" id="A0A4Y9YPN2"/>
<evidence type="ECO:0000256" key="5">
    <source>
        <dbReference type="SAM" id="Phobius"/>
    </source>
</evidence>
<dbReference type="PANTHER" id="PTHR23294">
    <property type="entry name" value="ET TRANSLATION PRODUCT-RELATED"/>
    <property type="match status" value="1"/>
</dbReference>
<dbReference type="Proteomes" id="UP000298390">
    <property type="component" value="Unassembled WGS sequence"/>
</dbReference>
<dbReference type="InterPro" id="IPR010291">
    <property type="entry name" value="Ion_channel_UNC-93"/>
</dbReference>
<dbReference type="InterPro" id="IPR051617">
    <property type="entry name" value="UNC-93-like_regulator"/>
</dbReference>
<dbReference type="Gene3D" id="1.20.1250.20">
    <property type="entry name" value="MFS general substrate transporter like domains"/>
    <property type="match status" value="1"/>
</dbReference>
<feature type="transmembrane region" description="Helical" evidence="5">
    <location>
        <begin position="105"/>
        <end position="122"/>
    </location>
</feature>
<comment type="subcellular location">
    <subcellularLocation>
        <location evidence="1">Membrane</location>
        <topology evidence="1">Multi-pass membrane protein</topology>
    </subcellularLocation>
</comment>
<feature type="transmembrane region" description="Helical" evidence="5">
    <location>
        <begin position="35"/>
        <end position="60"/>
    </location>
</feature>
<keyword evidence="9" id="KW-1185">Reference proteome</keyword>
<proteinExistence type="predicted"/>
<feature type="transmembrane region" description="Helical" evidence="5">
    <location>
        <begin position="257"/>
        <end position="274"/>
    </location>
</feature>
<dbReference type="InterPro" id="IPR036259">
    <property type="entry name" value="MFS_trans_sf"/>
</dbReference>
<sequence length="493" mass="54256">MSMSDHSEKDAASGSGADSLDGPMLYERPTGLKGLYYHPVVQVFFLGFVCFMGPGLFNALNGLGGGGQVDSTTSANSNSALYATFAFTAFFAGSINNVLGPRLTLLLGSSGYALYIGSYLAINIHQNAGGFVIAAGAVLGVCAGLLWTAQGSLMLAYPTEDQKGMFIGIFWSVFNLGGVVGASVSLGQNFNSQSNAVGNGTYIGFLILTLIGVLIPLLMANPNKMIRSDGTRVMTLRHPSWKTEFWGLWVTLRSDPLVVMLFPMFFASNWFYTWQFNDYNLALFTIRARALNNLVYWMAQIVGSVSIGFLLDQKGLTRRFRAYMGWTVLFCMVFVVHIWAYFYQKHYTRETIAQETADDTKIDIYDKPYVGRIWLYIFCGMLDAMWQTTAYWIMGAMSNDPAKLANLTGFYKSLQSAGAAGIWRADAVGIAYMNIFISTWALLVGGLIFTLPMIYMRVKDHTDPSDEIDGILAEIESPPSQPQIPTEKPEDSA</sequence>
<evidence type="ECO:0000256" key="4">
    <source>
        <dbReference type="ARBA" id="ARBA00023136"/>
    </source>
</evidence>
<reference evidence="6 9" key="2">
    <citation type="journal article" date="2021" name="Environ. Microbiol.">
        <title>Gene family expansions and transcriptome signatures uncover fungal adaptations to wood decay.</title>
        <authorList>
            <person name="Hage H."/>
            <person name="Miyauchi S."/>
            <person name="Viragh M."/>
            <person name="Drula E."/>
            <person name="Min B."/>
            <person name="Chaduli D."/>
            <person name="Navarro D."/>
            <person name="Favel A."/>
            <person name="Norest M."/>
            <person name="Lesage-Meessen L."/>
            <person name="Balint B."/>
            <person name="Merenyi Z."/>
            <person name="de Eugenio L."/>
            <person name="Morin E."/>
            <person name="Martinez A.T."/>
            <person name="Baldrian P."/>
            <person name="Stursova M."/>
            <person name="Martinez M.J."/>
            <person name="Novotny C."/>
            <person name="Magnuson J.K."/>
            <person name="Spatafora J.W."/>
            <person name="Maurice S."/>
            <person name="Pangilinan J."/>
            <person name="Andreopoulos W."/>
            <person name="LaButti K."/>
            <person name="Hundley H."/>
            <person name="Na H."/>
            <person name="Kuo A."/>
            <person name="Barry K."/>
            <person name="Lipzen A."/>
            <person name="Henrissat B."/>
            <person name="Riley R."/>
            <person name="Ahrendt S."/>
            <person name="Nagy L.G."/>
            <person name="Grigoriev I.V."/>
            <person name="Martin F."/>
            <person name="Rosso M.N."/>
        </authorList>
    </citation>
    <scope>NUCLEOTIDE SEQUENCE [LARGE SCALE GENOMIC DNA]</scope>
    <source>
        <strain evidence="6 9">CIRM-BRFM 1785</strain>
    </source>
</reference>
<reference evidence="7 8" key="1">
    <citation type="submission" date="2019-01" db="EMBL/GenBank/DDBJ databases">
        <title>Genome sequencing of the rare red list fungi Fomitopsis rosea.</title>
        <authorList>
            <person name="Buettner E."/>
            <person name="Kellner H."/>
        </authorList>
    </citation>
    <scope>NUCLEOTIDE SEQUENCE [LARGE SCALE GENOMIC DNA]</scope>
    <source>
        <strain evidence="7 8">DSM 105464</strain>
    </source>
</reference>
<feature type="transmembrane region" description="Helical" evidence="5">
    <location>
        <begin position="128"/>
        <end position="148"/>
    </location>
</feature>
<organism evidence="7 8">
    <name type="scientific">Rhodofomes roseus</name>
    <dbReference type="NCBI Taxonomy" id="34475"/>
    <lineage>
        <taxon>Eukaryota</taxon>
        <taxon>Fungi</taxon>
        <taxon>Dikarya</taxon>
        <taxon>Basidiomycota</taxon>
        <taxon>Agaricomycotina</taxon>
        <taxon>Agaricomycetes</taxon>
        <taxon>Polyporales</taxon>
        <taxon>Rhodofomes</taxon>
    </lineage>
</organism>
<dbReference type="RefSeq" id="XP_047778902.1">
    <property type="nucleotide sequence ID" value="XM_047927449.1"/>
</dbReference>
<gene>
    <name evidence="6" type="ORF">C8Q71DRAFT_857882</name>
    <name evidence="7" type="ORF">EVJ58_g3242</name>
</gene>
<dbReference type="Proteomes" id="UP000814176">
    <property type="component" value="Unassembled WGS sequence"/>
</dbReference>
<dbReference type="SUPFAM" id="SSF103473">
    <property type="entry name" value="MFS general substrate transporter"/>
    <property type="match status" value="1"/>
</dbReference>
<accession>A0A4Y9YPN2</accession>
<keyword evidence="2 5" id="KW-0812">Transmembrane</keyword>
<feature type="transmembrane region" description="Helical" evidence="5">
    <location>
        <begin position="202"/>
        <end position="220"/>
    </location>
</feature>
<evidence type="ECO:0000313" key="6">
    <source>
        <dbReference type="EMBL" id="KAH9836664.1"/>
    </source>
</evidence>
<feature type="transmembrane region" description="Helical" evidence="5">
    <location>
        <begin position="294"/>
        <end position="311"/>
    </location>
</feature>
<dbReference type="OrthoDB" id="196103at2759"/>
<evidence type="ECO:0000256" key="3">
    <source>
        <dbReference type="ARBA" id="ARBA00022989"/>
    </source>
</evidence>